<organism evidence="2 3">
    <name type="scientific">Bryocella elongata</name>
    <dbReference type="NCBI Taxonomy" id="863522"/>
    <lineage>
        <taxon>Bacteria</taxon>
        <taxon>Pseudomonadati</taxon>
        <taxon>Acidobacteriota</taxon>
        <taxon>Terriglobia</taxon>
        <taxon>Terriglobales</taxon>
        <taxon>Acidobacteriaceae</taxon>
        <taxon>Bryocella</taxon>
    </lineage>
</organism>
<reference evidence="2 3" key="1">
    <citation type="submission" date="2016-10" db="EMBL/GenBank/DDBJ databases">
        <authorList>
            <person name="de Groot N.N."/>
        </authorList>
    </citation>
    <scope>NUCLEOTIDE SEQUENCE [LARGE SCALE GENOMIC DNA]</scope>
    <source>
        <strain evidence="2 3">DSM 22489</strain>
    </source>
</reference>
<dbReference type="EMBL" id="FNVA01000002">
    <property type="protein sequence ID" value="SEF93094.1"/>
    <property type="molecule type" value="Genomic_DNA"/>
</dbReference>
<evidence type="ECO:0000313" key="2">
    <source>
        <dbReference type="EMBL" id="SEF93094.1"/>
    </source>
</evidence>
<keyword evidence="3" id="KW-1185">Reference proteome</keyword>
<dbReference type="AlphaFoldDB" id="A0A1H5W0P9"/>
<dbReference type="InterPro" id="IPR036390">
    <property type="entry name" value="WH_DNA-bd_sf"/>
</dbReference>
<name>A0A1H5W0P9_9BACT</name>
<dbReference type="Pfam" id="PF12840">
    <property type="entry name" value="HTH_20"/>
    <property type="match status" value="1"/>
</dbReference>
<accession>A0A1H5W0P9</accession>
<dbReference type="PROSITE" id="PS50987">
    <property type="entry name" value="HTH_ARSR_2"/>
    <property type="match status" value="1"/>
</dbReference>
<gene>
    <name evidence="2" type="ORF">SAMN05421819_1397</name>
</gene>
<keyword evidence="2" id="KW-0238">DNA-binding</keyword>
<dbReference type="InterPro" id="IPR036388">
    <property type="entry name" value="WH-like_DNA-bd_sf"/>
</dbReference>
<dbReference type="InterPro" id="IPR011991">
    <property type="entry name" value="ArsR-like_HTH"/>
</dbReference>
<dbReference type="SMART" id="SM00418">
    <property type="entry name" value="HTH_ARSR"/>
    <property type="match status" value="1"/>
</dbReference>
<dbReference type="InterPro" id="IPR001845">
    <property type="entry name" value="HTH_ArsR_DNA-bd_dom"/>
</dbReference>
<feature type="domain" description="HTH arsR-type" evidence="1">
    <location>
        <begin position="44"/>
        <end position="140"/>
    </location>
</feature>
<evidence type="ECO:0000259" key="1">
    <source>
        <dbReference type="PROSITE" id="PS50987"/>
    </source>
</evidence>
<dbReference type="GO" id="GO:0003677">
    <property type="term" value="F:DNA binding"/>
    <property type="evidence" value="ECO:0007669"/>
    <property type="project" value="UniProtKB-KW"/>
</dbReference>
<evidence type="ECO:0000313" key="3">
    <source>
        <dbReference type="Proteomes" id="UP000236728"/>
    </source>
</evidence>
<dbReference type="NCBIfam" id="NF033788">
    <property type="entry name" value="HTH_metalloreg"/>
    <property type="match status" value="1"/>
</dbReference>
<dbReference type="SUPFAM" id="SSF46785">
    <property type="entry name" value="Winged helix' DNA-binding domain"/>
    <property type="match status" value="1"/>
</dbReference>
<dbReference type="Proteomes" id="UP000236728">
    <property type="component" value="Unassembled WGS sequence"/>
</dbReference>
<dbReference type="PRINTS" id="PR00778">
    <property type="entry name" value="HTHARSR"/>
</dbReference>
<dbReference type="GO" id="GO:0003700">
    <property type="term" value="F:DNA-binding transcription factor activity"/>
    <property type="evidence" value="ECO:0007669"/>
    <property type="project" value="InterPro"/>
</dbReference>
<sequence>MARTLEARERNGSFLPLLSQSRREQINSTEWLTVRRRWHTFNRMVEQRSPDLDLVFQALSDKTRRALLQTIAGRRLTVGELATPFANTMSLAAVSKHLDVLERASLIRRDREGKSRMVSLQPRALEAAQDWLAFYHQFWSDNLDRLQAHFESQAERESQTEKES</sequence>
<protein>
    <submittedName>
        <fullName evidence="2">DNA-binding transcriptional regulator, ArsR family</fullName>
    </submittedName>
</protein>
<dbReference type="PANTHER" id="PTHR38600:SF2">
    <property type="entry name" value="SLL0088 PROTEIN"/>
    <property type="match status" value="1"/>
</dbReference>
<dbReference type="Gene3D" id="1.10.10.10">
    <property type="entry name" value="Winged helix-like DNA-binding domain superfamily/Winged helix DNA-binding domain"/>
    <property type="match status" value="1"/>
</dbReference>
<proteinExistence type="predicted"/>
<dbReference type="PANTHER" id="PTHR38600">
    <property type="entry name" value="TRANSCRIPTIONAL REGULATORY PROTEIN"/>
    <property type="match status" value="1"/>
</dbReference>
<dbReference type="CDD" id="cd00090">
    <property type="entry name" value="HTH_ARSR"/>
    <property type="match status" value="1"/>
</dbReference>
<dbReference type="RefSeq" id="WP_200821502.1">
    <property type="nucleotide sequence ID" value="NZ_FNVA01000002.1"/>
</dbReference>